<organism evidence="4 5">
    <name type="scientific">Mucilaginibacter sabulilitoris</name>
    <dbReference type="NCBI Taxonomy" id="1173583"/>
    <lineage>
        <taxon>Bacteria</taxon>
        <taxon>Pseudomonadati</taxon>
        <taxon>Bacteroidota</taxon>
        <taxon>Sphingobacteriia</taxon>
        <taxon>Sphingobacteriales</taxon>
        <taxon>Sphingobacteriaceae</taxon>
        <taxon>Mucilaginibacter</taxon>
    </lineage>
</organism>
<feature type="DNA-binding region" description="H-T-H motif" evidence="2">
    <location>
        <begin position="28"/>
        <end position="47"/>
    </location>
</feature>
<dbReference type="PROSITE" id="PS50977">
    <property type="entry name" value="HTH_TETR_2"/>
    <property type="match status" value="1"/>
</dbReference>
<proteinExistence type="predicted"/>
<reference evidence="4 5" key="1">
    <citation type="submission" date="2023-11" db="EMBL/GenBank/DDBJ databases">
        <title>Analysis of the Genomes of Mucilaginibacter gossypii cycad 4 and M. sabulilitoris SNA2: microbes with the potential for plant growth promotion.</title>
        <authorList>
            <person name="Hirsch A.M."/>
            <person name="Humm E."/>
            <person name="Rubbi M."/>
            <person name="Del Vecchio G."/>
            <person name="Ha S.M."/>
            <person name="Pellegrini M."/>
            <person name="Gunsalus R.P."/>
        </authorList>
    </citation>
    <scope>NUCLEOTIDE SEQUENCE [LARGE SCALE GENOMIC DNA]</scope>
    <source>
        <strain evidence="4 5">SNA2</strain>
    </source>
</reference>
<feature type="domain" description="HTH tetR-type" evidence="3">
    <location>
        <begin position="5"/>
        <end position="65"/>
    </location>
</feature>
<evidence type="ECO:0000313" key="5">
    <source>
        <dbReference type="Proteomes" id="UP001324380"/>
    </source>
</evidence>
<gene>
    <name evidence="4" type="ORF">SNE25_15370</name>
</gene>
<dbReference type="Gene3D" id="1.10.357.10">
    <property type="entry name" value="Tetracycline Repressor, domain 2"/>
    <property type="match status" value="1"/>
</dbReference>
<evidence type="ECO:0000313" key="4">
    <source>
        <dbReference type="EMBL" id="WPU96900.1"/>
    </source>
</evidence>
<dbReference type="Proteomes" id="UP001324380">
    <property type="component" value="Chromosome"/>
</dbReference>
<dbReference type="SUPFAM" id="SSF46689">
    <property type="entry name" value="Homeodomain-like"/>
    <property type="match status" value="1"/>
</dbReference>
<name>A0ABZ0TUW8_9SPHI</name>
<evidence type="ECO:0000256" key="2">
    <source>
        <dbReference type="PROSITE-ProRule" id="PRU00335"/>
    </source>
</evidence>
<dbReference type="InterPro" id="IPR009057">
    <property type="entry name" value="Homeodomain-like_sf"/>
</dbReference>
<dbReference type="Pfam" id="PF00440">
    <property type="entry name" value="TetR_N"/>
    <property type="match status" value="1"/>
</dbReference>
<keyword evidence="1 2" id="KW-0238">DNA-binding</keyword>
<accession>A0ABZ0TUW8</accession>
<dbReference type="RefSeq" id="WP_321565986.1">
    <property type="nucleotide sequence ID" value="NZ_CP139558.1"/>
</dbReference>
<keyword evidence="5" id="KW-1185">Reference proteome</keyword>
<evidence type="ECO:0000256" key="1">
    <source>
        <dbReference type="ARBA" id="ARBA00023125"/>
    </source>
</evidence>
<protein>
    <submittedName>
        <fullName evidence="4">TetR/AcrR family transcriptional regulator</fullName>
    </submittedName>
</protein>
<dbReference type="InterPro" id="IPR001647">
    <property type="entry name" value="HTH_TetR"/>
</dbReference>
<dbReference type="EMBL" id="CP139558">
    <property type="protein sequence ID" value="WPU96900.1"/>
    <property type="molecule type" value="Genomic_DNA"/>
</dbReference>
<sequence>MSNKISTRETIVNKALEMYNAYGVEYVGVRELAKELNTKGGNITYYFPTKNDLLQELAERLTASNSEILQRSKAPGLYGFMEMNKALYFNQYQYRAFFLSLPLWLQQNIAFAKKYREGLITRRKLFTQELETLVNEGYLLSLSAKDMEPVLGALSATGRLWICEATIDGLIDQEEKAVHTYLRRMAGLLQLIATEEGKADLQKFLKTFK</sequence>
<evidence type="ECO:0000259" key="3">
    <source>
        <dbReference type="PROSITE" id="PS50977"/>
    </source>
</evidence>